<comment type="similarity">
    <text evidence="2">Belongs to the steroid 5-alpha reductase family.</text>
</comment>
<keyword evidence="6 10" id="KW-1133">Transmembrane helix</keyword>
<evidence type="ECO:0000313" key="18">
    <source>
        <dbReference type="Proteomes" id="UP000324907"/>
    </source>
</evidence>
<organism evidence="14 19">
    <name type="scientific">Cafeteria roenbergensis</name>
    <name type="common">Marine flagellate</name>
    <dbReference type="NCBI Taxonomy" id="33653"/>
    <lineage>
        <taxon>Eukaryota</taxon>
        <taxon>Sar</taxon>
        <taxon>Stramenopiles</taxon>
        <taxon>Bigyra</taxon>
        <taxon>Opalozoa</taxon>
        <taxon>Bicosoecida</taxon>
        <taxon>Cafeteriaceae</taxon>
        <taxon>Cafeteria</taxon>
    </lineage>
</organism>
<feature type="transmembrane region" description="Helical" evidence="10">
    <location>
        <begin position="202"/>
        <end position="224"/>
    </location>
</feature>
<feature type="transmembrane region" description="Helical" evidence="10">
    <location>
        <begin position="171"/>
        <end position="190"/>
    </location>
</feature>
<comment type="caution">
    <text evidence="14">The sequence shown here is derived from an EMBL/GenBank/DDBJ whole genome shotgun (WGS) entry which is preliminary data.</text>
</comment>
<keyword evidence="7" id="KW-0560">Oxidoreductase</keyword>
<dbReference type="InterPro" id="IPR029071">
    <property type="entry name" value="Ubiquitin-like_domsf"/>
</dbReference>
<dbReference type="EMBL" id="VLTL01000145">
    <property type="protein sequence ID" value="KAA0158543.1"/>
    <property type="molecule type" value="Genomic_DNA"/>
</dbReference>
<dbReference type="InterPro" id="IPR039357">
    <property type="entry name" value="SRD5A/TECR"/>
</dbReference>
<proteinExistence type="inferred from homology"/>
<evidence type="ECO:0000313" key="13">
    <source>
        <dbReference type="EMBL" id="KAA0158543.1"/>
    </source>
</evidence>
<evidence type="ECO:0000256" key="4">
    <source>
        <dbReference type="ARBA" id="ARBA00022692"/>
    </source>
</evidence>
<protein>
    <recommendedName>
        <fullName evidence="11">3-oxo-5-alpha-steroid 4-dehydrogenase C-terminal domain-containing protein</fullName>
    </recommendedName>
</protein>
<dbReference type="OMA" id="ATMPIFN"/>
<dbReference type="EMBL" id="VLTO01000021">
    <property type="protein sequence ID" value="KAA0174584.1"/>
    <property type="molecule type" value="Genomic_DNA"/>
</dbReference>
<evidence type="ECO:0000256" key="7">
    <source>
        <dbReference type="ARBA" id="ARBA00023002"/>
    </source>
</evidence>
<evidence type="ECO:0000256" key="9">
    <source>
        <dbReference type="ARBA" id="ARBA00023136"/>
    </source>
</evidence>
<name>A0A5A8DFP2_CAFRO</name>
<feature type="domain" description="3-oxo-5-alpha-steroid 4-dehydrogenase C-terminal" evidence="11">
    <location>
        <begin position="167"/>
        <end position="317"/>
    </location>
</feature>
<feature type="transmembrane region" description="Helical" evidence="10">
    <location>
        <begin position="244"/>
        <end position="264"/>
    </location>
</feature>
<comment type="subcellular location">
    <subcellularLocation>
        <location evidence="1">Endoplasmic reticulum membrane</location>
        <topology evidence="1">Multi-pass membrane protein</topology>
    </subcellularLocation>
</comment>
<evidence type="ECO:0000313" key="19">
    <source>
        <dbReference type="Proteomes" id="UP000325113"/>
    </source>
</evidence>
<dbReference type="GO" id="GO:0016627">
    <property type="term" value="F:oxidoreductase activity, acting on the CH-CH group of donors"/>
    <property type="evidence" value="ECO:0007669"/>
    <property type="project" value="InterPro"/>
</dbReference>
<dbReference type="GO" id="GO:0042761">
    <property type="term" value="P:very long-chain fatty acid biosynthetic process"/>
    <property type="evidence" value="ECO:0007669"/>
    <property type="project" value="TreeGrafter"/>
</dbReference>
<evidence type="ECO:0000313" key="17">
    <source>
        <dbReference type="Proteomes" id="UP000323011"/>
    </source>
</evidence>
<sequence>MHITVQKPSKKGDTKECKFVANDAMTVEQLKDLIAVEFKVPPNSQALKFANPKWKEGDSKGDKVVRLNKLLETVGELKAKGLSPSVPLELKNLGMQVPYRWFFLTEYFGPMPIMAYLSTRPELVYGKGAADAPLPLVTSLAVYAFILHFVKRELETLFVHKFSKPSVPVFNIVRNSAYYWGFAAAVAYFVCHPQATPVSENLGLIALGGMAVMELGNLAVHLWFSMQRKADKDAARPVPAGSLFFVSCPNYFFEIAAWCFFSVMVNNHPASWAFTLVGGGQMALWAMDRHKAYIKQEKKEGGPPVARRRSALVPFLW</sequence>
<dbReference type="Proteomes" id="UP000325113">
    <property type="component" value="Unassembled WGS sequence"/>
</dbReference>
<dbReference type="OrthoDB" id="540503at2759"/>
<dbReference type="AlphaFoldDB" id="A0A5A8DFP2"/>
<gene>
    <name evidence="15" type="ORF">FNF27_03959</name>
    <name evidence="13" type="ORF">FNF28_06164</name>
    <name evidence="12" type="ORF">FNF29_01538</name>
    <name evidence="14" type="ORF">FNF31_02684</name>
</gene>
<keyword evidence="17" id="KW-1185">Reference proteome</keyword>
<reference evidence="16 17" key="1">
    <citation type="submission" date="2019-07" db="EMBL/GenBank/DDBJ databases">
        <title>Genomes of Cafeteria roenbergensis.</title>
        <authorList>
            <person name="Fischer M.G."/>
            <person name="Hackl T."/>
            <person name="Roman M."/>
        </authorList>
    </citation>
    <scope>NUCLEOTIDE SEQUENCE [LARGE SCALE GENOMIC DNA]</scope>
    <source>
        <strain evidence="12 17">BVI</strain>
        <strain evidence="14 19">Cflag</strain>
        <strain evidence="15 16">E4-10P</strain>
        <strain evidence="13 18">RCC970-E3</strain>
    </source>
</reference>
<evidence type="ECO:0000256" key="6">
    <source>
        <dbReference type="ARBA" id="ARBA00022989"/>
    </source>
</evidence>
<keyword evidence="5" id="KW-0521">NADP</keyword>
<dbReference type="EMBL" id="VLTM01000020">
    <property type="protein sequence ID" value="KAA0163829.1"/>
    <property type="molecule type" value="Genomic_DNA"/>
</dbReference>
<keyword evidence="4 10" id="KW-0812">Transmembrane</keyword>
<dbReference type="GO" id="GO:0005789">
    <property type="term" value="C:endoplasmic reticulum membrane"/>
    <property type="evidence" value="ECO:0007669"/>
    <property type="project" value="UniProtKB-SubCell"/>
</dbReference>
<evidence type="ECO:0000256" key="2">
    <source>
        <dbReference type="ARBA" id="ARBA00007742"/>
    </source>
</evidence>
<evidence type="ECO:0000313" key="12">
    <source>
        <dbReference type="EMBL" id="KAA0155621.1"/>
    </source>
</evidence>
<keyword evidence="9 10" id="KW-0472">Membrane</keyword>
<dbReference type="PANTHER" id="PTHR10556">
    <property type="entry name" value="3-OXO-5-ALPHA-STEROID 4-DEHYDROGENASE"/>
    <property type="match status" value="1"/>
</dbReference>
<dbReference type="Proteomes" id="UP000323011">
    <property type="component" value="Unassembled WGS sequence"/>
</dbReference>
<feature type="transmembrane region" description="Helical" evidence="10">
    <location>
        <begin position="99"/>
        <end position="117"/>
    </location>
</feature>
<evidence type="ECO:0000313" key="15">
    <source>
        <dbReference type="EMBL" id="KAA0174584.1"/>
    </source>
</evidence>
<dbReference type="Proteomes" id="UP000322899">
    <property type="component" value="Unassembled WGS sequence"/>
</dbReference>
<dbReference type="CDD" id="cd17039">
    <property type="entry name" value="Ubl_ubiquitin_like"/>
    <property type="match status" value="1"/>
</dbReference>
<dbReference type="Proteomes" id="UP000324907">
    <property type="component" value="Unassembled WGS sequence"/>
</dbReference>
<dbReference type="EMBL" id="VLTN01000006">
    <property type="protein sequence ID" value="KAA0155621.1"/>
    <property type="molecule type" value="Genomic_DNA"/>
</dbReference>
<dbReference type="PANTHER" id="PTHR10556:SF28">
    <property type="entry name" value="VERY-LONG-CHAIN ENOYL-COA REDUCTASE"/>
    <property type="match status" value="1"/>
</dbReference>
<evidence type="ECO:0000256" key="8">
    <source>
        <dbReference type="ARBA" id="ARBA00023098"/>
    </source>
</evidence>
<keyword evidence="8" id="KW-0443">Lipid metabolism</keyword>
<evidence type="ECO:0000256" key="3">
    <source>
        <dbReference type="ARBA" id="ARBA00022516"/>
    </source>
</evidence>
<evidence type="ECO:0000256" key="1">
    <source>
        <dbReference type="ARBA" id="ARBA00004477"/>
    </source>
</evidence>
<dbReference type="Pfam" id="PF02544">
    <property type="entry name" value="Steroid_dh"/>
    <property type="match status" value="1"/>
</dbReference>
<evidence type="ECO:0000256" key="5">
    <source>
        <dbReference type="ARBA" id="ARBA00022857"/>
    </source>
</evidence>
<accession>A0A5A8DFP2</accession>
<feature type="transmembrane region" description="Helical" evidence="10">
    <location>
        <begin position="132"/>
        <end position="150"/>
    </location>
</feature>
<evidence type="ECO:0000313" key="16">
    <source>
        <dbReference type="Proteomes" id="UP000322899"/>
    </source>
</evidence>
<keyword evidence="3" id="KW-0444">Lipid biosynthesis</keyword>
<dbReference type="SUPFAM" id="SSF54236">
    <property type="entry name" value="Ubiquitin-like"/>
    <property type="match status" value="1"/>
</dbReference>
<feature type="transmembrane region" description="Helical" evidence="10">
    <location>
        <begin position="270"/>
        <end position="287"/>
    </location>
</feature>
<evidence type="ECO:0000313" key="14">
    <source>
        <dbReference type="EMBL" id="KAA0163829.1"/>
    </source>
</evidence>
<evidence type="ECO:0000256" key="10">
    <source>
        <dbReference type="SAM" id="Phobius"/>
    </source>
</evidence>
<evidence type="ECO:0000259" key="11">
    <source>
        <dbReference type="Pfam" id="PF02544"/>
    </source>
</evidence>
<dbReference type="PROSITE" id="PS50244">
    <property type="entry name" value="S5A_REDUCTASE"/>
    <property type="match status" value="1"/>
</dbReference>
<dbReference type="InterPro" id="IPR001104">
    <property type="entry name" value="3-oxo-5_a-steroid_4-DH_C"/>
</dbReference>